<gene>
    <name evidence="5" type="ORF">GCM10023322_59750</name>
</gene>
<dbReference type="InterPro" id="IPR000524">
    <property type="entry name" value="Tscrpt_reg_HTH_GntR"/>
</dbReference>
<comment type="caution">
    <text evidence="5">The sequence shown here is derived from an EMBL/GenBank/DDBJ whole genome shotgun (WGS) entry which is preliminary data.</text>
</comment>
<dbReference type="Pfam" id="PF00392">
    <property type="entry name" value="GntR"/>
    <property type="match status" value="1"/>
</dbReference>
<name>A0ABP9SET3_9ACTN</name>
<protein>
    <submittedName>
        <fullName evidence="5">GntR family transcriptional regulator</fullName>
    </submittedName>
</protein>
<evidence type="ECO:0000256" key="2">
    <source>
        <dbReference type="ARBA" id="ARBA00023125"/>
    </source>
</evidence>
<evidence type="ECO:0000256" key="1">
    <source>
        <dbReference type="ARBA" id="ARBA00023015"/>
    </source>
</evidence>
<keyword evidence="3" id="KW-0804">Transcription</keyword>
<dbReference type="EMBL" id="BAABJQ010000022">
    <property type="protein sequence ID" value="GAA5194696.1"/>
    <property type="molecule type" value="Genomic_DNA"/>
</dbReference>
<dbReference type="PROSITE" id="PS50949">
    <property type="entry name" value="HTH_GNTR"/>
    <property type="match status" value="1"/>
</dbReference>
<evidence type="ECO:0000256" key="3">
    <source>
        <dbReference type="ARBA" id="ARBA00023163"/>
    </source>
</evidence>
<keyword evidence="1" id="KW-0805">Transcription regulation</keyword>
<evidence type="ECO:0000313" key="5">
    <source>
        <dbReference type="EMBL" id="GAA5194696.1"/>
    </source>
</evidence>
<dbReference type="PANTHER" id="PTHR38445:SF9">
    <property type="entry name" value="HTH-TYPE TRANSCRIPTIONAL REPRESSOR YTRA"/>
    <property type="match status" value="1"/>
</dbReference>
<dbReference type="CDD" id="cd07377">
    <property type="entry name" value="WHTH_GntR"/>
    <property type="match status" value="1"/>
</dbReference>
<dbReference type="PANTHER" id="PTHR38445">
    <property type="entry name" value="HTH-TYPE TRANSCRIPTIONAL REPRESSOR YTRA"/>
    <property type="match status" value="1"/>
</dbReference>
<dbReference type="Proteomes" id="UP001501570">
    <property type="component" value="Unassembled WGS sequence"/>
</dbReference>
<dbReference type="InterPro" id="IPR036388">
    <property type="entry name" value="WH-like_DNA-bd_sf"/>
</dbReference>
<dbReference type="SMART" id="SM00345">
    <property type="entry name" value="HTH_GNTR"/>
    <property type="match status" value="1"/>
</dbReference>
<evidence type="ECO:0000313" key="6">
    <source>
        <dbReference type="Proteomes" id="UP001501570"/>
    </source>
</evidence>
<dbReference type="SUPFAM" id="SSF46785">
    <property type="entry name" value="Winged helix' DNA-binding domain"/>
    <property type="match status" value="1"/>
</dbReference>
<dbReference type="RefSeq" id="WP_345635230.1">
    <property type="nucleotide sequence ID" value="NZ_BAABJQ010000022.1"/>
</dbReference>
<dbReference type="Gene3D" id="1.10.10.10">
    <property type="entry name" value="Winged helix-like DNA-binding domain superfamily/Winged helix DNA-binding domain"/>
    <property type="match status" value="1"/>
</dbReference>
<feature type="domain" description="HTH gntR-type" evidence="4">
    <location>
        <begin position="10"/>
        <end position="78"/>
    </location>
</feature>
<reference evidence="6" key="1">
    <citation type="journal article" date="2019" name="Int. J. Syst. Evol. Microbiol.">
        <title>The Global Catalogue of Microorganisms (GCM) 10K type strain sequencing project: providing services to taxonomists for standard genome sequencing and annotation.</title>
        <authorList>
            <consortium name="The Broad Institute Genomics Platform"/>
            <consortium name="The Broad Institute Genome Sequencing Center for Infectious Disease"/>
            <person name="Wu L."/>
            <person name="Ma J."/>
        </authorList>
    </citation>
    <scope>NUCLEOTIDE SEQUENCE [LARGE SCALE GENOMIC DNA]</scope>
    <source>
        <strain evidence="6">JCM 18304</strain>
    </source>
</reference>
<organism evidence="5 6">
    <name type="scientific">Rugosimonospora acidiphila</name>
    <dbReference type="NCBI Taxonomy" id="556531"/>
    <lineage>
        <taxon>Bacteria</taxon>
        <taxon>Bacillati</taxon>
        <taxon>Actinomycetota</taxon>
        <taxon>Actinomycetes</taxon>
        <taxon>Micromonosporales</taxon>
        <taxon>Micromonosporaceae</taxon>
        <taxon>Rugosimonospora</taxon>
    </lineage>
</organism>
<proteinExistence type="predicted"/>
<dbReference type="InterPro" id="IPR036390">
    <property type="entry name" value="WH_DNA-bd_sf"/>
</dbReference>
<evidence type="ECO:0000259" key="4">
    <source>
        <dbReference type="PROSITE" id="PS50949"/>
    </source>
</evidence>
<sequence>MITIDTDSPVPPYEQVRAQFARNIGDRSLAVGTRLPTVRGLATDLGLAVNTVARAYRELEEAGLVVTRGRAGTFVAAAGSHGRQRALQAAQEYAALVQRLGIDGEEALDIVRAALLARPNQPPTGG</sequence>
<accession>A0ABP9SET3</accession>
<keyword evidence="2" id="KW-0238">DNA-binding</keyword>
<keyword evidence="6" id="KW-1185">Reference proteome</keyword>